<dbReference type="RefSeq" id="XP_060421017.1">
    <property type="nucleotide sequence ID" value="XM_060551651.1"/>
</dbReference>
<feature type="chain" id="PRO_5042283544" evidence="1">
    <location>
        <begin position="39"/>
        <end position="162"/>
    </location>
</feature>
<keyword evidence="1" id="KW-0732">Signal</keyword>
<gene>
    <name evidence="2" type="ORF">LY79DRAFT_22808</name>
</gene>
<evidence type="ECO:0000313" key="3">
    <source>
        <dbReference type="Proteomes" id="UP001230504"/>
    </source>
</evidence>
<reference evidence="2" key="1">
    <citation type="submission" date="2021-06" db="EMBL/GenBank/DDBJ databases">
        <title>Comparative genomics, transcriptomics and evolutionary studies reveal genomic signatures of adaptation to plant cell wall in hemibiotrophic fungi.</title>
        <authorList>
            <consortium name="DOE Joint Genome Institute"/>
            <person name="Baroncelli R."/>
            <person name="Diaz J.F."/>
            <person name="Benocci T."/>
            <person name="Peng M."/>
            <person name="Battaglia E."/>
            <person name="Haridas S."/>
            <person name="Andreopoulos W."/>
            <person name="Labutti K."/>
            <person name="Pangilinan J."/>
            <person name="Floch G.L."/>
            <person name="Makela M.R."/>
            <person name="Henrissat B."/>
            <person name="Grigoriev I.V."/>
            <person name="Crouch J.A."/>
            <person name="De Vries R.P."/>
            <person name="Sukno S.A."/>
            <person name="Thon M.R."/>
        </authorList>
    </citation>
    <scope>NUCLEOTIDE SEQUENCE</scope>
    <source>
        <strain evidence="2">CBS 125086</strain>
    </source>
</reference>
<protein>
    <submittedName>
        <fullName evidence="2">Uncharacterized protein</fullName>
    </submittedName>
</protein>
<dbReference type="AlphaFoldDB" id="A0AAD8QEJ1"/>
<evidence type="ECO:0000256" key="1">
    <source>
        <dbReference type="SAM" id="SignalP"/>
    </source>
</evidence>
<feature type="signal peptide" evidence="1">
    <location>
        <begin position="1"/>
        <end position="38"/>
    </location>
</feature>
<name>A0AAD8QEJ1_9PEZI</name>
<evidence type="ECO:0000313" key="2">
    <source>
        <dbReference type="EMBL" id="KAK1600521.1"/>
    </source>
</evidence>
<proteinExistence type="predicted"/>
<comment type="caution">
    <text evidence="2">The sequence shown here is derived from an EMBL/GenBank/DDBJ whole genome shotgun (WGS) entry which is preliminary data.</text>
</comment>
<dbReference type="Proteomes" id="UP001230504">
    <property type="component" value="Unassembled WGS sequence"/>
</dbReference>
<sequence length="162" mass="17918">MLLLFAEDVSVISHAAPLGTRRLFFLFVWLHLGQKSSASPTERAVLFSSPKVTLIHKASRSLGDVIVSTYKDGFVPASVGHAWMATNAGRAMVSLANLQLLCTRARGTGVELRARQDRWTGHPRAASRPRWALIRDAKPIARTGRIRLEPEYPRAFDAISKT</sequence>
<accession>A0AAD8QEJ1</accession>
<dbReference type="GeneID" id="85435891"/>
<organism evidence="2 3">
    <name type="scientific">Colletotrichum navitas</name>
    <dbReference type="NCBI Taxonomy" id="681940"/>
    <lineage>
        <taxon>Eukaryota</taxon>
        <taxon>Fungi</taxon>
        <taxon>Dikarya</taxon>
        <taxon>Ascomycota</taxon>
        <taxon>Pezizomycotina</taxon>
        <taxon>Sordariomycetes</taxon>
        <taxon>Hypocreomycetidae</taxon>
        <taxon>Glomerellales</taxon>
        <taxon>Glomerellaceae</taxon>
        <taxon>Colletotrichum</taxon>
        <taxon>Colletotrichum graminicola species complex</taxon>
    </lineage>
</organism>
<keyword evidence="3" id="KW-1185">Reference proteome</keyword>
<dbReference type="EMBL" id="JAHLJV010000001">
    <property type="protein sequence ID" value="KAK1600521.1"/>
    <property type="molecule type" value="Genomic_DNA"/>
</dbReference>